<evidence type="ECO:0000313" key="1">
    <source>
        <dbReference type="EMBL" id="CAL1291855.1"/>
    </source>
</evidence>
<sequence>MDKTRKGTFQFFWNGLMATQRSFTSQRRFRKRNDFGILPFLYGSRDKRYRVSDEGNYI</sequence>
<dbReference type="Proteomes" id="UP001497382">
    <property type="component" value="Unassembled WGS sequence"/>
</dbReference>
<organism evidence="1 2">
    <name type="scientific">Larinioides sclopetarius</name>
    <dbReference type="NCBI Taxonomy" id="280406"/>
    <lineage>
        <taxon>Eukaryota</taxon>
        <taxon>Metazoa</taxon>
        <taxon>Ecdysozoa</taxon>
        <taxon>Arthropoda</taxon>
        <taxon>Chelicerata</taxon>
        <taxon>Arachnida</taxon>
        <taxon>Araneae</taxon>
        <taxon>Araneomorphae</taxon>
        <taxon>Entelegynae</taxon>
        <taxon>Araneoidea</taxon>
        <taxon>Araneidae</taxon>
        <taxon>Larinioides</taxon>
    </lineage>
</organism>
<keyword evidence="2" id="KW-1185">Reference proteome</keyword>
<accession>A0AAV2B8A6</accession>
<proteinExistence type="predicted"/>
<dbReference type="AlphaFoldDB" id="A0AAV2B8A6"/>
<evidence type="ECO:0000313" key="2">
    <source>
        <dbReference type="Proteomes" id="UP001497382"/>
    </source>
</evidence>
<comment type="caution">
    <text evidence="1">The sequence shown here is derived from an EMBL/GenBank/DDBJ whole genome shotgun (WGS) entry which is preliminary data.</text>
</comment>
<gene>
    <name evidence="1" type="ORF">LARSCL_LOCUS17313</name>
</gene>
<name>A0AAV2B8A6_9ARAC</name>
<dbReference type="EMBL" id="CAXIEN010000294">
    <property type="protein sequence ID" value="CAL1291855.1"/>
    <property type="molecule type" value="Genomic_DNA"/>
</dbReference>
<protein>
    <submittedName>
        <fullName evidence="1">Uncharacterized protein</fullName>
    </submittedName>
</protein>
<reference evidence="1 2" key="1">
    <citation type="submission" date="2024-04" db="EMBL/GenBank/DDBJ databases">
        <authorList>
            <person name="Rising A."/>
            <person name="Reimegard J."/>
            <person name="Sonavane S."/>
            <person name="Akerstrom W."/>
            <person name="Nylinder S."/>
            <person name="Hedman E."/>
            <person name="Kallberg Y."/>
        </authorList>
    </citation>
    <scope>NUCLEOTIDE SEQUENCE [LARGE SCALE GENOMIC DNA]</scope>
</reference>